<dbReference type="RefSeq" id="WP_172965201.1">
    <property type="nucleotide sequence ID" value="NZ_CP020370.1"/>
</dbReference>
<reference evidence="2 3" key="1">
    <citation type="submission" date="2017-03" db="EMBL/GenBank/DDBJ databases">
        <title>Complete genome sequence of Candidatus 'Thiodictyon syntrophicum' sp. nov. strain Cad16T, a photolithoautotroph purple sulfur bacterium isolated from an alpine meromictic lake.</title>
        <authorList>
            <person name="Luedin S.M."/>
            <person name="Pothier J.F."/>
            <person name="Danza F."/>
            <person name="Storelli N."/>
            <person name="Wittwer M."/>
            <person name="Tonolla M."/>
        </authorList>
    </citation>
    <scope>NUCLEOTIDE SEQUENCE [LARGE SCALE GENOMIC DNA]</scope>
    <source>
        <strain evidence="2 3">Cad16T</strain>
    </source>
</reference>
<keyword evidence="1" id="KW-1133">Transmembrane helix</keyword>
<accession>A0A2K8U4N3</accession>
<keyword evidence="3" id="KW-1185">Reference proteome</keyword>
<gene>
    <name evidence="2" type="ORF">THSYN_05730</name>
</gene>
<dbReference type="EMBL" id="CP020370">
    <property type="protein sequence ID" value="AUB80495.1"/>
    <property type="molecule type" value="Genomic_DNA"/>
</dbReference>
<dbReference type="Proteomes" id="UP000232638">
    <property type="component" value="Chromosome"/>
</dbReference>
<keyword evidence="1" id="KW-0812">Transmembrane</keyword>
<keyword evidence="1" id="KW-0472">Membrane</keyword>
<name>A0A2K8U4N3_9GAMM</name>
<dbReference type="KEGG" id="tsy:THSYN_05730"/>
<evidence type="ECO:0000313" key="2">
    <source>
        <dbReference type="EMBL" id="AUB80495.1"/>
    </source>
</evidence>
<evidence type="ECO:0000256" key="1">
    <source>
        <dbReference type="SAM" id="Phobius"/>
    </source>
</evidence>
<proteinExistence type="predicted"/>
<feature type="transmembrane region" description="Helical" evidence="1">
    <location>
        <begin position="104"/>
        <end position="121"/>
    </location>
</feature>
<sequence>MLEEETESRRFSIHRLAHYCRIQFVDIYVALSDAEGEQYQRDCPEATKAMASCQTQFEQIGEQRGKQIGEAAMLLRLVEIRIRNDDDLPDTVTLMRILLPKLSPWYSTLVSVTLASYFIGIKT</sequence>
<organism evidence="2 3">
    <name type="scientific">Candidatus Thiodictyon syntrophicum</name>
    <dbReference type="NCBI Taxonomy" id="1166950"/>
    <lineage>
        <taxon>Bacteria</taxon>
        <taxon>Pseudomonadati</taxon>
        <taxon>Pseudomonadota</taxon>
        <taxon>Gammaproteobacteria</taxon>
        <taxon>Chromatiales</taxon>
        <taxon>Chromatiaceae</taxon>
        <taxon>Thiodictyon</taxon>
    </lineage>
</organism>
<protein>
    <submittedName>
        <fullName evidence="2">Uncharacterized protein</fullName>
    </submittedName>
</protein>
<evidence type="ECO:0000313" key="3">
    <source>
        <dbReference type="Proteomes" id="UP000232638"/>
    </source>
</evidence>
<dbReference type="AlphaFoldDB" id="A0A2K8U4N3"/>